<name>A0A3D8QQX1_9HELO</name>
<comment type="subcellular location">
    <subcellularLocation>
        <location evidence="1">Nucleus</location>
    </subcellularLocation>
</comment>
<feature type="compositionally biased region" description="Polar residues" evidence="10">
    <location>
        <begin position="98"/>
        <end position="117"/>
    </location>
</feature>
<evidence type="ECO:0000256" key="7">
    <source>
        <dbReference type="ARBA" id="ARBA00023204"/>
    </source>
</evidence>
<feature type="compositionally biased region" description="Polar residues" evidence="10">
    <location>
        <begin position="23"/>
        <end position="39"/>
    </location>
</feature>
<dbReference type="GO" id="GO:0006312">
    <property type="term" value="P:mitotic recombination"/>
    <property type="evidence" value="ECO:0007669"/>
    <property type="project" value="TreeGrafter"/>
</dbReference>
<accession>A0A3D8QQX1</accession>
<protein>
    <recommendedName>
        <fullName evidence="9">DNA mismatch repair protein</fullName>
    </recommendedName>
</protein>
<dbReference type="EMBL" id="PDLN01000016">
    <property type="protein sequence ID" value="RDW64111.1"/>
    <property type="molecule type" value="Genomic_DNA"/>
</dbReference>
<dbReference type="SUPFAM" id="SSF55271">
    <property type="entry name" value="DNA repair protein MutS, domain I"/>
    <property type="match status" value="1"/>
</dbReference>
<dbReference type="InterPro" id="IPR045076">
    <property type="entry name" value="MutS"/>
</dbReference>
<evidence type="ECO:0000313" key="13">
    <source>
        <dbReference type="Proteomes" id="UP000256328"/>
    </source>
</evidence>
<dbReference type="AlphaFoldDB" id="A0A3D8QQX1"/>
<evidence type="ECO:0000256" key="9">
    <source>
        <dbReference type="PIRNR" id="PIRNR037677"/>
    </source>
</evidence>
<dbReference type="NCBIfam" id="NF003810">
    <property type="entry name" value="PRK05399.1"/>
    <property type="match status" value="1"/>
</dbReference>
<keyword evidence="6 9" id="KW-0238">DNA-binding</keyword>
<dbReference type="Gene3D" id="3.40.50.300">
    <property type="entry name" value="P-loop containing nucleotide triphosphate hydrolases"/>
    <property type="match status" value="1"/>
</dbReference>
<dbReference type="SUPFAM" id="SSF48334">
    <property type="entry name" value="DNA repair protein MutS, domain III"/>
    <property type="match status" value="1"/>
</dbReference>
<dbReference type="SMART" id="SM00534">
    <property type="entry name" value="MUTSac"/>
    <property type="match status" value="1"/>
</dbReference>
<dbReference type="Pfam" id="PF01624">
    <property type="entry name" value="MutS_I"/>
    <property type="match status" value="1"/>
</dbReference>
<feature type="region of interest" description="Disordered" evidence="10">
    <location>
        <begin position="169"/>
        <end position="208"/>
    </location>
</feature>
<dbReference type="InterPro" id="IPR007696">
    <property type="entry name" value="DNA_mismatch_repair_MutS_core"/>
</dbReference>
<dbReference type="InterPro" id="IPR007861">
    <property type="entry name" value="DNA_mismatch_repair_MutS_clamp"/>
</dbReference>
<organism evidence="12 13">
    <name type="scientific">Coleophoma crateriformis</name>
    <dbReference type="NCBI Taxonomy" id="565419"/>
    <lineage>
        <taxon>Eukaryota</taxon>
        <taxon>Fungi</taxon>
        <taxon>Dikarya</taxon>
        <taxon>Ascomycota</taxon>
        <taxon>Pezizomycotina</taxon>
        <taxon>Leotiomycetes</taxon>
        <taxon>Helotiales</taxon>
        <taxon>Dermateaceae</taxon>
        <taxon>Coleophoma</taxon>
    </lineage>
</organism>
<dbReference type="InterPro" id="IPR007695">
    <property type="entry name" value="DNA_mismatch_repair_MutS-lik_N"/>
</dbReference>
<dbReference type="FunFam" id="3.30.420.110:FF:000008">
    <property type="entry name" value="DNA mismatch repair protein"/>
    <property type="match status" value="1"/>
</dbReference>
<dbReference type="InterPro" id="IPR017261">
    <property type="entry name" value="DNA_mismatch_repair_MutS/MSH"/>
</dbReference>
<feature type="region of interest" description="Disordered" evidence="10">
    <location>
        <begin position="23"/>
        <end position="136"/>
    </location>
</feature>
<keyword evidence="7 9" id="KW-0234">DNA repair</keyword>
<dbReference type="InterPro" id="IPR036187">
    <property type="entry name" value="DNA_mismatch_repair_MutS_sf"/>
</dbReference>
<dbReference type="InterPro" id="IPR036678">
    <property type="entry name" value="MutS_con_dom_sf"/>
</dbReference>
<dbReference type="PROSITE" id="PS00486">
    <property type="entry name" value="DNA_MISMATCH_REPAIR_2"/>
    <property type="match status" value="1"/>
</dbReference>
<evidence type="ECO:0000256" key="6">
    <source>
        <dbReference type="ARBA" id="ARBA00023125"/>
    </source>
</evidence>
<dbReference type="PIRSF" id="PIRSF037677">
    <property type="entry name" value="DNA_mis_repair_Msh6"/>
    <property type="match status" value="1"/>
</dbReference>
<reference evidence="12 13" key="1">
    <citation type="journal article" date="2018" name="IMA Fungus">
        <title>IMA Genome-F 9: Draft genome sequence of Annulohypoxylon stygium, Aspergillus mulundensis, Berkeleyomyces basicola (syn. Thielaviopsis basicola), Ceratocystis smalleyi, two Cercospora beticola strains, Coleophoma cylindrospora, Fusarium fracticaudum, Phialophora cf. hyalina, and Morchella septimelata.</title>
        <authorList>
            <person name="Wingfield B.D."/>
            <person name="Bills G.F."/>
            <person name="Dong Y."/>
            <person name="Huang W."/>
            <person name="Nel W.J."/>
            <person name="Swalarsk-Parry B.S."/>
            <person name="Vaghefi N."/>
            <person name="Wilken P.M."/>
            <person name="An Z."/>
            <person name="de Beer Z.W."/>
            <person name="De Vos L."/>
            <person name="Chen L."/>
            <person name="Duong T.A."/>
            <person name="Gao Y."/>
            <person name="Hammerbacher A."/>
            <person name="Kikkert J.R."/>
            <person name="Li Y."/>
            <person name="Li H."/>
            <person name="Li K."/>
            <person name="Li Q."/>
            <person name="Liu X."/>
            <person name="Ma X."/>
            <person name="Naidoo K."/>
            <person name="Pethybridge S.J."/>
            <person name="Sun J."/>
            <person name="Steenkamp E.T."/>
            <person name="van der Nest M.A."/>
            <person name="van Wyk S."/>
            <person name="Wingfield M.J."/>
            <person name="Xiong C."/>
            <person name="Yue Q."/>
            <person name="Zhang X."/>
        </authorList>
    </citation>
    <scope>NUCLEOTIDE SEQUENCE [LARGE SCALE GENOMIC DNA]</scope>
    <source>
        <strain evidence="12 13">BP5796</strain>
    </source>
</reference>
<dbReference type="GO" id="GO:0005634">
    <property type="term" value="C:nucleus"/>
    <property type="evidence" value="ECO:0007669"/>
    <property type="project" value="UniProtKB-SubCell"/>
</dbReference>
<evidence type="ECO:0000256" key="5">
    <source>
        <dbReference type="ARBA" id="ARBA00022840"/>
    </source>
</evidence>
<evidence type="ECO:0000259" key="11">
    <source>
        <dbReference type="PROSITE" id="PS00486"/>
    </source>
</evidence>
<dbReference type="GO" id="GO:0140664">
    <property type="term" value="F:ATP-dependent DNA damage sensor activity"/>
    <property type="evidence" value="ECO:0007669"/>
    <property type="project" value="InterPro"/>
</dbReference>
<dbReference type="FunFam" id="3.40.1170.10:FF:000006">
    <property type="entry name" value="DNA mismatch repair protein"/>
    <property type="match status" value="1"/>
</dbReference>
<keyword evidence="4 9" id="KW-0227">DNA damage</keyword>
<keyword evidence="8" id="KW-0539">Nucleus</keyword>
<dbReference type="Pfam" id="PF05190">
    <property type="entry name" value="MutS_IV"/>
    <property type="match status" value="1"/>
</dbReference>
<dbReference type="GO" id="GO:0030983">
    <property type="term" value="F:mismatched DNA binding"/>
    <property type="evidence" value="ECO:0007669"/>
    <property type="project" value="UniProtKB-UniRule"/>
</dbReference>
<dbReference type="PANTHER" id="PTHR11361:SF122">
    <property type="entry name" value="DNA MISMATCH REPAIR PROTEIN MSH3"/>
    <property type="match status" value="1"/>
</dbReference>
<dbReference type="FunFam" id="1.10.1420.10:FF:000004">
    <property type="entry name" value="DNA mismatch repair protein Msh3"/>
    <property type="match status" value="1"/>
</dbReference>
<dbReference type="Pfam" id="PF05192">
    <property type="entry name" value="MutS_III"/>
    <property type="match status" value="1"/>
</dbReference>
<evidence type="ECO:0000256" key="10">
    <source>
        <dbReference type="SAM" id="MobiDB-lite"/>
    </source>
</evidence>
<dbReference type="Gene3D" id="3.40.1170.10">
    <property type="entry name" value="DNA repair protein MutS, domain I"/>
    <property type="match status" value="1"/>
</dbReference>
<dbReference type="Pfam" id="PF00488">
    <property type="entry name" value="MutS_V"/>
    <property type="match status" value="1"/>
</dbReference>
<feature type="domain" description="DNA mismatch repair proteins mutS family" evidence="11">
    <location>
        <begin position="966"/>
        <end position="982"/>
    </location>
</feature>
<evidence type="ECO:0000256" key="4">
    <source>
        <dbReference type="ARBA" id="ARBA00022763"/>
    </source>
</evidence>
<gene>
    <name evidence="12" type="ORF">BP5796_10613</name>
</gene>
<dbReference type="SUPFAM" id="SSF52540">
    <property type="entry name" value="P-loop containing nucleoside triphosphate hydrolases"/>
    <property type="match status" value="1"/>
</dbReference>
<keyword evidence="3 9" id="KW-0547">Nucleotide-binding</keyword>
<proteinExistence type="inferred from homology"/>
<evidence type="ECO:0000313" key="12">
    <source>
        <dbReference type="EMBL" id="RDW64111.1"/>
    </source>
</evidence>
<dbReference type="OrthoDB" id="121051at2759"/>
<dbReference type="Gene3D" id="1.10.1420.10">
    <property type="match status" value="2"/>
</dbReference>
<dbReference type="Gene3D" id="3.30.420.110">
    <property type="entry name" value="MutS, connector domain"/>
    <property type="match status" value="1"/>
</dbReference>
<feature type="compositionally biased region" description="Acidic residues" evidence="10">
    <location>
        <begin position="175"/>
        <end position="196"/>
    </location>
</feature>
<comment type="function">
    <text evidence="9">Component of the post-replicative DNA mismatch repair system (MMR).</text>
</comment>
<comment type="similarity">
    <text evidence="2">Belongs to the DNA mismatch repair MutS family. MSH3 subfamily.</text>
</comment>
<feature type="compositionally biased region" description="Basic and acidic residues" evidence="10">
    <location>
        <begin position="62"/>
        <end position="92"/>
    </location>
</feature>
<sequence length="1121" mass="123463">MAKSNSTPAKTQQSIASFFTKKTVTETASSQTPQPSTKTVLECDRVGDIYDAGSDGDGDQSSSERLKRTLEVHRHSGKDEIEPSAKRVKGNEEGQSALFAQTLQPRSTNSVNRPKTSSRTEKYLYTSSCEAPSDPDILDETEDTKKQKEVLHQKFVKKLGHPDSIAQLRRRNWETSEETPLADDDDDGDLVEEDEAPPPIRAKKKGAKTGKLTPLELQVLDIKRKHMDTLLIVEVGYKFKFYGEDARKAAKELSIVCIPGKFRYDEHPSEAHLDRFASASIPVHRLSVHAKRLVTAGHKIGIVRQTETAALKKAGDNRNTPFIRKLTNVYTKGTYIDDVDGLDQLADSPAGGVPATGYLLCITESKANGWGTDEKVDVGILAVQPATGDVIYDNFEDGFMRGEIETRILHIAPCEVLIVGELSKATEKLIQHLAGSSATPFGDRVRVERIQKPKTMAAESHSHVTQFYTSKNIKDDQAATLLEKILSLSEPVTICLSAMITHMTEYGLQHVFDLTKYFSAFSAKSHMILQGNTLNSLEIFQNQTDYAERGSLFWTLNKTQTRFGQRLLRKWVGQPLLDRQRLEERVSAVEELTSGAQTPKVDKLRYLLRSIRSDLERNLLRIYYGKCTRPELLTALQTLQRIASEYGLVKTPADAGFSSALINEAIASLPAINKIIVPFLDKINPDAARKDDKYAFFREDSETEAIGDHKLGIAAVESELEAHRKVAASRLSKATPVTYATVSGIEYLIEVPNTDLKKVPASWAKISGTKKLSRFHTPDVIRMLQELAQHKESLSAACDVAFSSMLVEISQHYGPLRDSISSLSRLDCLLSLASVASLPGYCKPEFSTETEIHVVGGRHPMVEQLQSDGYIPNSTSLATANHSDPRALCVTGPNMGGKSSYCRQVALISIMAQIGSYVPADSARLGILDGVYTRMGAFDSIFTAQSTFMVELSETAAILKSASPRSLVILDELGRGTSTHDGLAIAGAVLDWIVRETKCLCLFITHYQALSSYARTFAEGNELKNVHMKFTADRNSDGEEEITFLYEVGNGVAHRSYGLNVAKLAKVPKAVIETAAVKSKELEFDVKQKKLIGLSKAMAALLSPGESSQQLEELIVGIEQL</sequence>
<evidence type="ECO:0000256" key="1">
    <source>
        <dbReference type="ARBA" id="ARBA00004123"/>
    </source>
</evidence>
<dbReference type="GO" id="GO:0005524">
    <property type="term" value="F:ATP binding"/>
    <property type="evidence" value="ECO:0007669"/>
    <property type="project" value="UniProtKB-UniRule"/>
</dbReference>
<dbReference type="SMART" id="SM00533">
    <property type="entry name" value="MUTSd"/>
    <property type="match status" value="1"/>
</dbReference>
<dbReference type="InterPro" id="IPR000432">
    <property type="entry name" value="DNA_mismatch_repair_MutS_C"/>
</dbReference>
<dbReference type="InterPro" id="IPR016151">
    <property type="entry name" value="DNA_mismatch_repair_MutS_N"/>
</dbReference>
<evidence type="ECO:0000256" key="2">
    <source>
        <dbReference type="ARBA" id="ARBA00007094"/>
    </source>
</evidence>
<dbReference type="PANTHER" id="PTHR11361">
    <property type="entry name" value="DNA MISMATCH REPAIR PROTEIN MUTS FAMILY MEMBER"/>
    <property type="match status" value="1"/>
</dbReference>
<dbReference type="GO" id="GO:0006298">
    <property type="term" value="P:mismatch repair"/>
    <property type="evidence" value="ECO:0007669"/>
    <property type="project" value="InterPro"/>
</dbReference>
<evidence type="ECO:0000256" key="8">
    <source>
        <dbReference type="ARBA" id="ARBA00023242"/>
    </source>
</evidence>
<evidence type="ECO:0000256" key="3">
    <source>
        <dbReference type="ARBA" id="ARBA00022741"/>
    </source>
</evidence>
<dbReference type="InterPro" id="IPR027417">
    <property type="entry name" value="P-loop_NTPase"/>
</dbReference>
<dbReference type="Proteomes" id="UP000256328">
    <property type="component" value="Unassembled WGS sequence"/>
</dbReference>
<keyword evidence="13" id="KW-1185">Reference proteome</keyword>
<keyword evidence="5 9" id="KW-0067">ATP-binding</keyword>
<comment type="caution">
    <text evidence="12">The sequence shown here is derived from an EMBL/GenBank/DDBJ whole genome shotgun (WGS) entry which is preliminary data.</text>
</comment>